<comment type="caution">
    <text evidence="4">The sequence shown here is derived from an EMBL/GenBank/DDBJ whole genome shotgun (WGS) entry which is preliminary data.</text>
</comment>
<protein>
    <recommendedName>
        <fullName evidence="3">Zona occludens toxin N-terminal domain-containing protein</fullName>
    </recommendedName>
</protein>
<name>A0A0E3BZ86_9BURK</name>
<evidence type="ECO:0000313" key="4">
    <source>
        <dbReference type="EMBL" id="KGH12956.1"/>
    </source>
</evidence>
<dbReference type="SUPFAM" id="SSF52540">
    <property type="entry name" value="P-loop containing nucleoside triphosphate hydrolases"/>
    <property type="match status" value="1"/>
</dbReference>
<keyword evidence="2" id="KW-1133">Transmembrane helix</keyword>
<dbReference type="Gene3D" id="3.40.50.300">
    <property type="entry name" value="P-loop containing nucleotide triphosphate hydrolases"/>
    <property type="match status" value="1"/>
</dbReference>
<feature type="compositionally biased region" description="Low complexity" evidence="1">
    <location>
        <begin position="220"/>
        <end position="234"/>
    </location>
</feature>
<keyword evidence="2" id="KW-0812">Transmembrane</keyword>
<evidence type="ECO:0000256" key="2">
    <source>
        <dbReference type="SAM" id="Phobius"/>
    </source>
</evidence>
<keyword evidence="2" id="KW-0472">Membrane</keyword>
<proteinExistence type="predicted"/>
<keyword evidence="5" id="KW-1185">Reference proteome</keyword>
<evidence type="ECO:0000259" key="3">
    <source>
        <dbReference type="Pfam" id="PF05707"/>
    </source>
</evidence>
<feature type="region of interest" description="Disordered" evidence="1">
    <location>
        <begin position="217"/>
        <end position="245"/>
    </location>
</feature>
<accession>A0A0E3BZ86</accession>
<organism evidence="4 5">
    <name type="scientific">Comamonas thiooxydans</name>
    <dbReference type="NCBI Taxonomy" id="363952"/>
    <lineage>
        <taxon>Bacteria</taxon>
        <taxon>Pseudomonadati</taxon>
        <taxon>Pseudomonadota</taxon>
        <taxon>Betaproteobacteria</taxon>
        <taxon>Burkholderiales</taxon>
        <taxon>Comamonadaceae</taxon>
        <taxon>Comamonas</taxon>
    </lineage>
</organism>
<dbReference type="EMBL" id="AWTP01000103">
    <property type="protein sequence ID" value="KGH12956.1"/>
    <property type="molecule type" value="Genomic_DNA"/>
</dbReference>
<dbReference type="RefSeq" id="WP_034390231.1">
    <property type="nucleotide sequence ID" value="NZ_AWTM01000067.1"/>
</dbReference>
<feature type="transmembrane region" description="Helical" evidence="2">
    <location>
        <begin position="189"/>
        <end position="208"/>
    </location>
</feature>
<dbReference type="Pfam" id="PF05707">
    <property type="entry name" value="Zot"/>
    <property type="match status" value="1"/>
</dbReference>
<feature type="domain" description="Zona occludens toxin N-terminal" evidence="3">
    <location>
        <begin position="51"/>
        <end position="180"/>
    </location>
</feature>
<evidence type="ECO:0000256" key="1">
    <source>
        <dbReference type="SAM" id="MobiDB-lite"/>
    </source>
</evidence>
<reference evidence="4 5" key="1">
    <citation type="submission" date="2013-09" db="EMBL/GenBank/DDBJ databases">
        <title>High correlation between genotypes and phenotypes of environmental bacteria Comamonas testosteroni strains.</title>
        <authorList>
            <person name="Liu L."/>
            <person name="Zhu W."/>
            <person name="Xia X."/>
            <person name="Xu B."/>
            <person name="Luo M."/>
            <person name="Wang G."/>
        </authorList>
    </citation>
    <scope>NUCLEOTIDE SEQUENCE [LARGE SCALE GENOMIC DNA]</scope>
    <source>
        <strain evidence="4 5">DF2</strain>
    </source>
</reference>
<dbReference type="InterPro" id="IPR027417">
    <property type="entry name" value="P-loop_NTPase"/>
</dbReference>
<dbReference type="InterPro" id="IPR008900">
    <property type="entry name" value="Zot_N"/>
</dbReference>
<evidence type="ECO:0000313" key="5">
    <source>
        <dbReference type="Proteomes" id="UP000029549"/>
    </source>
</evidence>
<gene>
    <name evidence="4" type="ORF">P608_09960</name>
</gene>
<dbReference type="Proteomes" id="UP000029549">
    <property type="component" value="Unassembled WGS sequence"/>
</dbReference>
<sequence>MLHLITGANGAGKTLNTLKWVMERATKEGRPVAHNGRFKPVPGGPLSSWKQIEFKDWQAEPDGTIFLIDEAHNDLPNRPSGSVVPDAVKMLAEHRRRGFDFYLISQHPANIDSFVRRLIGSPGWHRHLKRIWGQDMISCLEWDTVNLNCEKPGSSNANGTSSTVRFPKEVYKWYESASLHTNKKKIPKMVIAFVIALLVTIVFTYLSVRNVSNIGKADQSSEASAGSGASSGNSDGPRPPMTPAEYAASFKPRLGGFPHTATRYDEVTRPVTAPYPAACVEMKSKGCHCYSQQGTKLVVAADICTQIVKNGYFVDWEKPQASNSGPAGRQERPALVAQSAPVPQTVPMPESKERPAPVPQDSYSQGLAARNAQVRSLFQ</sequence>
<dbReference type="AlphaFoldDB" id="A0A0E3BZ86"/>
<feature type="region of interest" description="Disordered" evidence="1">
    <location>
        <begin position="321"/>
        <end position="379"/>
    </location>
</feature>